<dbReference type="SUPFAM" id="SSF159127">
    <property type="entry name" value="HupF/HypC-like"/>
    <property type="match status" value="1"/>
</dbReference>
<dbReference type="AlphaFoldDB" id="A0A1A6C2Q3"/>
<proteinExistence type="inferred from homology"/>
<dbReference type="RefSeq" id="WP_038091343.1">
    <property type="nucleotide sequence ID" value="NZ_JQSG02000006.1"/>
</dbReference>
<dbReference type="GO" id="GO:1902670">
    <property type="term" value="F:carbon dioxide binding"/>
    <property type="evidence" value="ECO:0007669"/>
    <property type="project" value="TreeGrafter"/>
</dbReference>
<dbReference type="InterPro" id="IPR019812">
    <property type="entry name" value="Hydgase_assmbl_chp_CS"/>
</dbReference>
<dbReference type="PANTHER" id="PTHR35177:SF2">
    <property type="entry name" value="HYDROGENASE MATURATION FACTOR HYBG"/>
    <property type="match status" value="1"/>
</dbReference>
<name>A0A1A6C2Q3_9GAMM</name>
<dbReference type="NCBIfam" id="TIGR00074">
    <property type="entry name" value="hypC_hupF"/>
    <property type="match status" value="1"/>
</dbReference>
<comment type="similarity">
    <text evidence="1">Belongs to the HupF/HypC family.</text>
</comment>
<gene>
    <name evidence="2" type="ORF">Thpro_023075</name>
</gene>
<keyword evidence="3" id="KW-1185">Reference proteome</keyword>
<dbReference type="Proteomes" id="UP000029273">
    <property type="component" value="Unassembled WGS sequence"/>
</dbReference>
<dbReference type="Pfam" id="PF01455">
    <property type="entry name" value="HupF_HypC"/>
    <property type="match status" value="1"/>
</dbReference>
<evidence type="ECO:0000313" key="3">
    <source>
        <dbReference type="Proteomes" id="UP000029273"/>
    </source>
</evidence>
<dbReference type="Gene3D" id="2.30.30.140">
    <property type="match status" value="1"/>
</dbReference>
<dbReference type="InterPro" id="IPR001109">
    <property type="entry name" value="Hydrogenase_HupF/HypC"/>
</dbReference>
<dbReference type="PROSITE" id="PS01097">
    <property type="entry name" value="HUPF_HYPC"/>
    <property type="match status" value="1"/>
</dbReference>
<dbReference type="GO" id="GO:0005506">
    <property type="term" value="F:iron ion binding"/>
    <property type="evidence" value="ECO:0007669"/>
    <property type="project" value="TreeGrafter"/>
</dbReference>
<dbReference type="GO" id="GO:0051604">
    <property type="term" value="P:protein maturation"/>
    <property type="evidence" value="ECO:0007669"/>
    <property type="project" value="TreeGrafter"/>
</dbReference>
<reference evidence="2 3" key="1">
    <citation type="journal article" date="2014" name="Genome Announc.">
        <title>Draft Genome Sequence of the Iron-Oxidizing, Acidophilic, and Halotolerant 'Thiobacillus prosperus' Type Strain DSM 5130.</title>
        <authorList>
            <person name="Ossandon F.J."/>
            <person name="Cardenas J.P."/>
            <person name="Corbett M."/>
            <person name="Quatrini R."/>
            <person name="Holmes D.S."/>
            <person name="Watkin E."/>
        </authorList>
    </citation>
    <scope>NUCLEOTIDE SEQUENCE [LARGE SCALE GENOMIC DNA]</scope>
    <source>
        <strain evidence="2 3">DSM 5130</strain>
    </source>
</reference>
<dbReference type="PRINTS" id="PR00445">
    <property type="entry name" value="HUPFHYPC"/>
</dbReference>
<dbReference type="OrthoDB" id="9806017at2"/>
<dbReference type="EMBL" id="JQSG02000006">
    <property type="protein sequence ID" value="OBS08825.1"/>
    <property type="molecule type" value="Genomic_DNA"/>
</dbReference>
<organism evidence="2 3">
    <name type="scientific">Acidihalobacter prosperus</name>
    <dbReference type="NCBI Taxonomy" id="160660"/>
    <lineage>
        <taxon>Bacteria</taxon>
        <taxon>Pseudomonadati</taxon>
        <taxon>Pseudomonadota</taxon>
        <taxon>Gammaproteobacteria</taxon>
        <taxon>Chromatiales</taxon>
        <taxon>Ectothiorhodospiraceae</taxon>
        <taxon>Acidihalobacter</taxon>
    </lineage>
</organism>
<evidence type="ECO:0000313" key="2">
    <source>
        <dbReference type="EMBL" id="OBS08825.1"/>
    </source>
</evidence>
<accession>A0A1A6C2Q3</accession>
<evidence type="ECO:0000256" key="1">
    <source>
        <dbReference type="ARBA" id="ARBA00006018"/>
    </source>
</evidence>
<comment type="caution">
    <text evidence="2">The sequence shown here is derived from an EMBL/GenBank/DDBJ whole genome shotgun (WGS) entry which is preliminary data.</text>
</comment>
<protein>
    <submittedName>
        <fullName evidence="2">[NiFe] hydrogenase metallocenter assembly protein HypC</fullName>
    </submittedName>
</protein>
<sequence>MCLGIPMRILEIDGDTAVCEAGGIRRNVSLFLLQHAPPSVGEHVIVHVGYALQTLTHEDAAARQALFAALQAGATR</sequence>
<dbReference type="PANTHER" id="PTHR35177">
    <property type="entry name" value="HYDROGENASE MATURATION FACTOR HYBG"/>
    <property type="match status" value="1"/>
</dbReference>